<reference evidence="3" key="2">
    <citation type="submission" date="2022-03" db="EMBL/GenBank/DDBJ databases">
        <title>Draft title - Genomic analysis of global carrot germplasm unveils the trajectory of domestication and the origin of high carotenoid orange carrot.</title>
        <authorList>
            <person name="Iorizzo M."/>
            <person name="Ellison S."/>
            <person name="Senalik D."/>
            <person name="Macko-Podgorni A."/>
            <person name="Grzebelus D."/>
            <person name="Bostan H."/>
            <person name="Rolling W."/>
            <person name="Curaba J."/>
            <person name="Simon P."/>
        </authorList>
    </citation>
    <scope>NUCLEOTIDE SEQUENCE</scope>
    <source>
        <tissue evidence="3">Leaf</tissue>
    </source>
</reference>
<dbReference type="EMBL" id="CP093348">
    <property type="protein sequence ID" value="WOH05491.1"/>
    <property type="molecule type" value="Genomic_DNA"/>
</dbReference>
<comment type="subcellular location">
    <subcellularLocation>
        <location evidence="1">Membrane</location>
        <topology evidence="1">Multi-pass membrane protein</topology>
    </subcellularLocation>
</comment>
<dbReference type="SUPFAM" id="SSF51735">
    <property type="entry name" value="NAD(P)-binding Rossmann-fold domains"/>
    <property type="match status" value="1"/>
</dbReference>
<dbReference type="GO" id="GO:0016020">
    <property type="term" value="C:membrane"/>
    <property type="evidence" value="ECO:0007669"/>
    <property type="project" value="UniProtKB-SubCell"/>
</dbReference>
<dbReference type="InterPro" id="IPR036291">
    <property type="entry name" value="NAD(P)-bd_dom_sf"/>
</dbReference>
<reference evidence="3" key="1">
    <citation type="journal article" date="2016" name="Nat. Genet.">
        <title>A high-quality carrot genome assembly provides new insights into carotenoid accumulation and asterid genome evolution.</title>
        <authorList>
            <person name="Iorizzo M."/>
            <person name="Ellison S."/>
            <person name="Senalik D."/>
            <person name="Zeng P."/>
            <person name="Satapoomin P."/>
            <person name="Huang J."/>
            <person name="Bowman M."/>
            <person name="Iovene M."/>
            <person name="Sanseverino W."/>
            <person name="Cavagnaro P."/>
            <person name="Yildiz M."/>
            <person name="Macko-Podgorni A."/>
            <person name="Moranska E."/>
            <person name="Grzebelus E."/>
            <person name="Grzebelus D."/>
            <person name="Ashrafi H."/>
            <person name="Zheng Z."/>
            <person name="Cheng S."/>
            <person name="Spooner D."/>
            <person name="Van Deynze A."/>
            <person name="Simon P."/>
        </authorList>
    </citation>
    <scope>NUCLEOTIDE SEQUENCE</scope>
    <source>
        <tissue evidence="3">Leaf</tissue>
    </source>
</reference>
<accession>A0AAF0XFM4</accession>
<dbReference type="InterPro" id="IPR021940">
    <property type="entry name" value="CER1-like_C"/>
</dbReference>
<evidence type="ECO:0000313" key="4">
    <source>
        <dbReference type="Proteomes" id="UP000077755"/>
    </source>
</evidence>
<dbReference type="Proteomes" id="UP000077755">
    <property type="component" value="Chromosome 6"/>
</dbReference>
<dbReference type="AlphaFoldDB" id="A0AAF0XFM4"/>
<sequence length="261" mass="28961">MWIVPRFGFEYFLPFAAQGINKHIEDAILRADRLGVKVIGLAGFNKSEALNGGGVLFVNKHPKLRIRVVHGNTLTAAVILKEIPQDVTEAFVVGATSKLGRAIAIYLARRMVRVLMLTQSTERFTIIQKEAPVDCQNFLVQVTEYQAAKHCKTWIIGKWTTPQEQLWAPPGTHFHQFVVPNISPSRRDCTYGSLAAMKLPDNVEGLGMCEYTLERGAVHACHAGGVVHLLEGWTHHEVGAVDVDQIDVVWEAALRHGLKPV</sequence>
<feature type="domain" description="Very-long-chain aldehyde decarbonylase CER1-like C-terminal" evidence="2">
    <location>
        <begin position="91"/>
        <end position="260"/>
    </location>
</feature>
<evidence type="ECO:0000259" key="2">
    <source>
        <dbReference type="Pfam" id="PF12076"/>
    </source>
</evidence>
<evidence type="ECO:0000256" key="1">
    <source>
        <dbReference type="ARBA" id="ARBA00004141"/>
    </source>
</evidence>
<keyword evidence="4" id="KW-1185">Reference proteome</keyword>
<proteinExistence type="predicted"/>
<evidence type="ECO:0000313" key="3">
    <source>
        <dbReference type="EMBL" id="WOH05491.1"/>
    </source>
</evidence>
<name>A0AAF0XFM4_DAUCS</name>
<organism evidence="3 4">
    <name type="scientific">Daucus carota subsp. sativus</name>
    <name type="common">Carrot</name>
    <dbReference type="NCBI Taxonomy" id="79200"/>
    <lineage>
        <taxon>Eukaryota</taxon>
        <taxon>Viridiplantae</taxon>
        <taxon>Streptophyta</taxon>
        <taxon>Embryophyta</taxon>
        <taxon>Tracheophyta</taxon>
        <taxon>Spermatophyta</taxon>
        <taxon>Magnoliopsida</taxon>
        <taxon>eudicotyledons</taxon>
        <taxon>Gunneridae</taxon>
        <taxon>Pentapetalae</taxon>
        <taxon>asterids</taxon>
        <taxon>campanulids</taxon>
        <taxon>Apiales</taxon>
        <taxon>Apiaceae</taxon>
        <taxon>Apioideae</taxon>
        <taxon>Scandiceae</taxon>
        <taxon>Daucinae</taxon>
        <taxon>Daucus</taxon>
        <taxon>Daucus sect. Daucus</taxon>
    </lineage>
</organism>
<protein>
    <recommendedName>
        <fullName evidence="2">Very-long-chain aldehyde decarbonylase CER1-like C-terminal domain-containing protein</fullName>
    </recommendedName>
</protein>
<dbReference type="Pfam" id="PF12076">
    <property type="entry name" value="CER1-like_C"/>
    <property type="match status" value="1"/>
</dbReference>
<gene>
    <name evidence="3" type="ORF">DCAR_0624908</name>
</gene>